<dbReference type="GO" id="GO:0004820">
    <property type="term" value="F:glycine-tRNA ligase activity"/>
    <property type="evidence" value="ECO:0007669"/>
    <property type="project" value="UniProtKB-UniRule"/>
</dbReference>
<name>Q057Y6_BUCCC</name>
<dbReference type="GO" id="GO:0006426">
    <property type="term" value="P:glycyl-tRNA aminoacylation"/>
    <property type="evidence" value="ECO:0007669"/>
    <property type="project" value="UniProtKB-UniRule"/>
</dbReference>
<organism evidence="10 11">
    <name type="scientific">Buchnera aphidicola subsp. Cinara cedri (strain Cc)</name>
    <dbReference type="NCBI Taxonomy" id="372461"/>
    <lineage>
        <taxon>Bacteria</taxon>
        <taxon>Pseudomonadati</taxon>
        <taxon>Pseudomonadota</taxon>
        <taxon>Gammaproteobacteria</taxon>
        <taxon>Enterobacterales</taxon>
        <taxon>Erwiniaceae</taxon>
        <taxon>Buchnera</taxon>
    </lineage>
</organism>
<accession>Q057Y6</accession>
<comment type="similarity">
    <text evidence="1 9">Belongs to the class-II aminoacyl-tRNA synthetase family.</text>
</comment>
<dbReference type="AlphaFoldDB" id="Q057Y6"/>
<dbReference type="HOGENOM" id="CLU_057066_1_0_6"/>
<keyword evidence="9" id="KW-0963">Cytoplasm</keyword>
<evidence type="ECO:0000256" key="5">
    <source>
        <dbReference type="ARBA" id="ARBA00022840"/>
    </source>
</evidence>
<evidence type="ECO:0000256" key="2">
    <source>
        <dbReference type="ARBA" id="ARBA00011209"/>
    </source>
</evidence>
<protein>
    <recommendedName>
        <fullName evidence="9">Glycine--tRNA ligase alpha subunit</fullName>
        <ecNumber evidence="9">6.1.1.14</ecNumber>
    </recommendedName>
    <alternativeName>
        <fullName evidence="9">Glycyl-tRNA synthetase alpha subunit</fullName>
        <shortName evidence="9">GlyRS</shortName>
    </alternativeName>
</protein>
<dbReference type="GO" id="GO:0005829">
    <property type="term" value="C:cytosol"/>
    <property type="evidence" value="ECO:0007669"/>
    <property type="project" value="TreeGrafter"/>
</dbReference>
<dbReference type="Pfam" id="PF02091">
    <property type="entry name" value="tRNA-synt_2e"/>
    <property type="match status" value="1"/>
</dbReference>
<comment type="subcellular location">
    <subcellularLocation>
        <location evidence="9">Cytoplasm</location>
    </subcellularLocation>
</comment>
<dbReference type="eggNOG" id="COG0752">
    <property type="taxonomic scope" value="Bacteria"/>
</dbReference>
<dbReference type="InterPro" id="IPR045864">
    <property type="entry name" value="aa-tRNA-synth_II/BPL/LPL"/>
</dbReference>
<dbReference type="PANTHER" id="PTHR30075">
    <property type="entry name" value="GLYCYL-TRNA SYNTHETASE"/>
    <property type="match status" value="1"/>
</dbReference>
<dbReference type="PRINTS" id="PR01044">
    <property type="entry name" value="TRNASYNTHGA"/>
</dbReference>
<evidence type="ECO:0000256" key="9">
    <source>
        <dbReference type="HAMAP-Rule" id="MF_00254"/>
    </source>
</evidence>
<evidence type="ECO:0000256" key="3">
    <source>
        <dbReference type="ARBA" id="ARBA00022598"/>
    </source>
</evidence>
<dbReference type="STRING" id="372461.BCc_086"/>
<proteinExistence type="inferred from homology"/>
<dbReference type="GO" id="GO:0005524">
    <property type="term" value="F:ATP binding"/>
    <property type="evidence" value="ECO:0007669"/>
    <property type="project" value="UniProtKB-UniRule"/>
</dbReference>
<evidence type="ECO:0000313" key="11">
    <source>
        <dbReference type="Proteomes" id="UP000000669"/>
    </source>
</evidence>
<evidence type="ECO:0000313" key="10">
    <source>
        <dbReference type="EMBL" id="ABJ90563.1"/>
    </source>
</evidence>
<dbReference type="EC" id="6.1.1.14" evidence="9"/>
<keyword evidence="5 9" id="KW-0067">ATP-binding</keyword>
<evidence type="ECO:0000256" key="1">
    <source>
        <dbReference type="ARBA" id="ARBA00008226"/>
    </source>
</evidence>
<dbReference type="SUPFAM" id="SSF55681">
    <property type="entry name" value="Class II aaRS and biotin synthetases"/>
    <property type="match status" value="1"/>
</dbReference>
<dbReference type="OrthoDB" id="9802183at2"/>
<dbReference type="PANTHER" id="PTHR30075:SF2">
    <property type="entry name" value="GLYCINE--TRNA LIGASE, CHLOROPLASTIC_MITOCHONDRIAL 2"/>
    <property type="match status" value="1"/>
</dbReference>
<evidence type="ECO:0000256" key="6">
    <source>
        <dbReference type="ARBA" id="ARBA00022917"/>
    </source>
</evidence>
<dbReference type="Proteomes" id="UP000000669">
    <property type="component" value="Chromosome"/>
</dbReference>
<evidence type="ECO:0000256" key="4">
    <source>
        <dbReference type="ARBA" id="ARBA00022741"/>
    </source>
</evidence>
<keyword evidence="3 9" id="KW-0436">Ligase</keyword>
<keyword evidence="11" id="KW-1185">Reference proteome</keyword>
<keyword evidence="6 9" id="KW-0648">Protein biosynthesis</keyword>
<gene>
    <name evidence="9 10" type="primary">glyQ</name>
    <name evidence="10" type="ordered locus">BCc_086</name>
</gene>
<comment type="subunit">
    <text evidence="2 9">Tetramer of two alpha and two beta subunits.</text>
</comment>
<dbReference type="NCBIfam" id="NF006827">
    <property type="entry name" value="PRK09348.1"/>
    <property type="match status" value="1"/>
</dbReference>
<dbReference type="NCBIfam" id="TIGR00388">
    <property type="entry name" value="glyQ"/>
    <property type="match status" value="1"/>
</dbReference>
<reference evidence="10 11" key="1">
    <citation type="journal article" date="2006" name="Science">
        <title>A small microbial genome: the end of a long symbiotic relationship?</title>
        <authorList>
            <person name="Perez-Brocal V."/>
            <person name="Gil R."/>
            <person name="Ramos S."/>
            <person name="Lamelas A."/>
            <person name="Postigo M."/>
            <person name="Michelena J.M."/>
            <person name="Silva F.J."/>
            <person name="Moya A."/>
            <person name="Latorre A."/>
        </authorList>
    </citation>
    <scope>NUCLEOTIDE SEQUENCE [LARGE SCALE GENOMIC DNA]</scope>
    <source>
        <strain evidence="11">Cc</strain>
    </source>
</reference>
<dbReference type="PROSITE" id="PS50861">
    <property type="entry name" value="AA_TRNA_LIGASE_II_GLYAB"/>
    <property type="match status" value="1"/>
</dbReference>
<dbReference type="KEGG" id="bcc:BCc_086"/>
<evidence type="ECO:0000256" key="7">
    <source>
        <dbReference type="ARBA" id="ARBA00023146"/>
    </source>
</evidence>
<dbReference type="InterPro" id="IPR002310">
    <property type="entry name" value="Gly-tRNA_ligase_asu"/>
</dbReference>
<dbReference type="Gene3D" id="1.20.58.180">
    <property type="entry name" value="Class II aaRS and biotin synthetases, domain 2"/>
    <property type="match status" value="1"/>
</dbReference>
<keyword evidence="4 9" id="KW-0547">Nucleotide-binding</keyword>
<dbReference type="InterPro" id="IPR006194">
    <property type="entry name" value="Gly-tRNA-synth_heterodimer"/>
</dbReference>
<dbReference type="RefSeq" id="WP_011672482.1">
    <property type="nucleotide sequence ID" value="NC_008513.1"/>
</dbReference>
<dbReference type="EMBL" id="CP000263">
    <property type="protein sequence ID" value="ABJ90563.1"/>
    <property type="molecule type" value="Genomic_DNA"/>
</dbReference>
<dbReference type="Gene3D" id="3.30.930.10">
    <property type="entry name" value="Bira Bifunctional Protein, Domain 2"/>
    <property type="match status" value="1"/>
</dbReference>
<dbReference type="HAMAP" id="MF_00254">
    <property type="entry name" value="Gly_tRNA_synth_alpha"/>
    <property type="match status" value="1"/>
</dbReference>
<sequence>MKKFKYSFYEIIQKLQNFWYKKKCTIMQPLDISIGAGTFHHHTFFNILKREPIHIAYVQPSRRPSDGRYTKNPNRLQHYYQFQVIIKPIPKNVQKLFLSSLKNIGIDIYNNDIRFLEDNWENPTIGASGLGWEIWLNGVEITQITYFQQMGGINNIQPAIEITYGLERIAMHIQNINNIYNIIWNKKSEKKIQYSDIFLLHEKENSLYNFEHSNIIFLLKLFKMHIEEAKRLINLSKSLSIPAYEQMLYSIHYFNLLDCKKTLSTTERTNYILCIRKIIKKIAEKYININVKE</sequence>
<keyword evidence="7 9" id="KW-0030">Aminoacyl-tRNA synthetase</keyword>
<comment type="catalytic activity">
    <reaction evidence="8 9">
        <text>tRNA(Gly) + glycine + ATP = glycyl-tRNA(Gly) + AMP + diphosphate</text>
        <dbReference type="Rhea" id="RHEA:16013"/>
        <dbReference type="Rhea" id="RHEA-COMP:9664"/>
        <dbReference type="Rhea" id="RHEA-COMP:9683"/>
        <dbReference type="ChEBI" id="CHEBI:30616"/>
        <dbReference type="ChEBI" id="CHEBI:33019"/>
        <dbReference type="ChEBI" id="CHEBI:57305"/>
        <dbReference type="ChEBI" id="CHEBI:78442"/>
        <dbReference type="ChEBI" id="CHEBI:78522"/>
        <dbReference type="ChEBI" id="CHEBI:456215"/>
        <dbReference type="EC" id="6.1.1.14"/>
    </reaction>
</comment>
<evidence type="ECO:0000256" key="8">
    <source>
        <dbReference type="ARBA" id="ARBA00047937"/>
    </source>
</evidence>